<dbReference type="PANTHER" id="PTHR47506:SF1">
    <property type="entry name" value="HTH-TYPE TRANSCRIPTIONAL REGULATOR YJDC"/>
    <property type="match status" value="1"/>
</dbReference>
<dbReference type="OrthoDB" id="270177at2"/>
<sequence length="204" mass="22138">MTTKTSRTPGRPRQFDPDQAVGIAQKIFHSKSYDVVSVGDLTKAFGINPPSFYAAFGSKLGLYRLVLDRYAHDGAIDIQSLLRKDRPVAQCLADVLEEAAKRYAADPAASGCLVLEGIHCDDDNAREAASRFHSAAEKKIQAYIAEDYPEEAARLTEYVITMMCGLSARSRQGATRDALLETARLAAQGLVQLLPPETGHGPVT</sequence>
<keyword evidence="3" id="KW-0804">Transcription</keyword>
<reference evidence="5 6" key="1">
    <citation type="journal article" date="2017" name="Antonie Van Leeuwenhoek">
        <title>Phylogenomic resolution of the bacterial genus Pantoea and its relationship with Erwinia and Tatumella.</title>
        <authorList>
            <person name="Palmer M."/>
            <person name="Steenkamp E.T."/>
            <person name="Coetzee M.P."/>
            <person name="Chan W.Y."/>
            <person name="van Zyl E."/>
            <person name="De Maayer P."/>
            <person name="Coutinho T.A."/>
            <person name="Blom J."/>
            <person name="Smits T.H."/>
            <person name="Duffy B."/>
            <person name="Venter S.N."/>
        </authorList>
    </citation>
    <scope>NUCLEOTIDE SEQUENCE [LARGE SCALE GENOMIC DNA]</scope>
    <source>
        <strain evidence="5 6">LMG 26277</strain>
    </source>
</reference>
<dbReference type="RefSeq" id="WP_128602694.1">
    <property type="nucleotide sequence ID" value="NZ_MLFS01000067.1"/>
</dbReference>
<dbReference type="Proteomes" id="UP000193104">
    <property type="component" value="Unassembled WGS sequence"/>
</dbReference>
<keyword evidence="2" id="KW-0238">DNA-binding</keyword>
<dbReference type="SUPFAM" id="SSF48498">
    <property type="entry name" value="Tetracyclin repressor-like, C-terminal domain"/>
    <property type="match status" value="1"/>
</dbReference>
<evidence type="ECO:0000256" key="2">
    <source>
        <dbReference type="ARBA" id="ARBA00023125"/>
    </source>
</evidence>
<evidence type="ECO:0000313" key="5">
    <source>
        <dbReference type="EMBL" id="ORM69915.1"/>
    </source>
</evidence>
<comment type="caution">
    <text evidence="5">The sequence shown here is derived from an EMBL/GenBank/DDBJ whole genome shotgun (WGS) entry which is preliminary data.</text>
</comment>
<organism evidence="5 6">
    <name type="scientific">Pantoea wallisii</name>
    <dbReference type="NCBI Taxonomy" id="1076551"/>
    <lineage>
        <taxon>Bacteria</taxon>
        <taxon>Pseudomonadati</taxon>
        <taxon>Pseudomonadota</taxon>
        <taxon>Gammaproteobacteria</taxon>
        <taxon>Enterobacterales</taxon>
        <taxon>Erwiniaceae</taxon>
        <taxon>Pantoea</taxon>
    </lineage>
</organism>
<dbReference type="GO" id="GO:0003677">
    <property type="term" value="F:DNA binding"/>
    <property type="evidence" value="ECO:0007669"/>
    <property type="project" value="UniProtKB-KW"/>
</dbReference>
<dbReference type="Gene3D" id="1.10.357.10">
    <property type="entry name" value="Tetracycline Repressor, domain 2"/>
    <property type="match status" value="1"/>
</dbReference>
<gene>
    <name evidence="5" type="ORF">HA48_18625</name>
</gene>
<protein>
    <submittedName>
        <fullName evidence="5">TetR family transcriptional regulator</fullName>
    </submittedName>
</protein>
<evidence type="ECO:0000259" key="4">
    <source>
        <dbReference type="Pfam" id="PF00440"/>
    </source>
</evidence>
<accession>A0A1X1CZS3</accession>
<evidence type="ECO:0000313" key="6">
    <source>
        <dbReference type="Proteomes" id="UP000193104"/>
    </source>
</evidence>
<dbReference type="InterPro" id="IPR001647">
    <property type="entry name" value="HTH_TetR"/>
</dbReference>
<proteinExistence type="predicted"/>
<name>A0A1X1CZS3_9GAMM</name>
<dbReference type="Gene3D" id="1.10.10.60">
    <property type="entry name" value="Homeodomain-like"/>
    <property type="match status" value="1"/>
</dbReference>
<keyword evidence="1" id="KW-0805">Transcription regulation</keyword>
<dbReference type="Pfam" id="PF00440">
    <property type="entry name" value="TetR_N"/>
    <property type="match status" value="1"/>
</dbReference>
<dbReference type="InterPro" id="IPR023772">
    <property type="entry name" value="DNA-bd_HTH_TetR-type_CS"/>
</dbReference>
<feature type="domain" description="HTH tetR-type" evidence="4">
    <location>
        <begin position="24"/>
        <end position="64"/>
    </location>
</feature>
<dbReference type="PANTHER" id="PTHR47506">
    <property type="entry name" value="TRANSCRIPTIONAL REGULATORY PROTEIN"/>
    <property type="match status" value="1"/>
</dbReference>
<dbReference type="PROSITE" id="PS01081">
    <property type="entry name" value="HTH_TETR_1"/>
    <property type="match status" value="1"/>
</dbReference>
<evidence type="ECO:0000256" key="1">
    <source>
        <dbReference type="ARBA" id="ARBA00023015"/>
    </source>
</evidence>
<keyword evidence="6" id="KW-1185">Reference proteome</keyword>
<evidence type="ECO:0000256" key="3">
    <source>
        <dbReference type="ARBA" id="ARBA00023163"/>
    </source>
</evidence>
<dbReference type="STRING" id="1076551.HA48_18625"/>
<dbReference type="AlphaFoldDB" id="A0A1X1CZS3"/>
<dbReference type="InterPro" id="IPR036271">
    <property type="entry name" value="Tet_transcr_reg_TetR-rel_C_sf"/>
</dbReference>
<dbReference type="SUPFAM" id="SSF46689">
    <property type="entry name" value="Homeodomain-like"/>
    <property type="match status" value="1"/>
</dbReference>
<dbReference type="InterPro" id="IPR009057">
    <property type="entry name" value="Homeodomain-like_sf"/>
</dbReference>
<dbReference type="EMBL" id="MLFS01000067">
    <property type="protein sequence ID" value="ORM69915.1"/>
    <property type="molecule type" value="Genomic_DNA"/>
</dbReference>